<dbReference type="PANTHER" id="PTHR11878">
    <property type="entry name" value="SODIUM/CALCIUM EXCHANGER"/>
    <property type="match status" value="1"/>
</dbReference>
<keyword evidence="14" id="KW-0915">Sodium</keyword>
<feature type="transmembrane region" description="Helical" evidence="20">
    <location>
        <begin position="231"/>
        <end position="251"/>
    </location>
</feature>
<evidence type="ECO:0000256" key="14">
    <source>
        <dbReference type="ARBA" id="ARBA00023053"/>
    </source>
</evidence>
<evidence type="ECO:0000256" key="12">
    <source>
        <dbReference type="ARBA" id="ARBA00022860"/>
    </source>
</evidence>
<keyword evidence="7 20" id="KW-0812">Transmembrane</keyword>
<keyword evidence="4" id="KW-0050">Antiport</keyword>
<evidence type="ECO:0000259" key="22">
    <source>
        <dbReference type="SMART" id="SM00237"/>
    </source>
</evidence>
<reference evidence="23" key="1">
    <citation type="journal article" date="2021" name="Genome Biol. Evol.">
        <title>A High-Quality Reference Genome for a Parasitic Bivalve with Doubly Uniparental Inheritance (Bivalvia: Unionida).</title>
        <authorList>
            <person name="Smith C.H."/>
        </authorList>
    </citation>
    <scope>NUCLEOTIDE SEQUENCE</scope>
    <source>
        <strain evidence="23">CHS0354</strain>
    </source>
</reference>
<keyword evidence="9 21" id="KW-0732">Signal</keyword>
<dbReference type="GO" id="GO:0007154">
    <property type="term" value="P:cell communication"/>
    <property type="evidence" value="ECO:0007669"/>
    <property type="project" value="InterPro"/>
</dbReference>
<evidence type="ECO:0000256" key="19">
    <source>
        <dbReference type="ARBA" id="ARBA00033667"/>
    </source>
</evidence>
<evidence type="ECO:0000256" key="11">
    <source>
        <dbReference type="ARBA" id="ARBA00022837"/>
    </source>
</evidence>
<evidence type="ECO:0000256" key="20">
    <source>
        <dbReference type="SAM" id="Phobius"/>
    </source>
</evidence>
<dbReference type="InterPro" id="IPR004837">
    <property type="entry name" value="NaCa_Exmemb"/>
</dbReference>
<keyword evidence="11" id="KW-0106">Calcium</keyword>
<keyword evidence="5" id="KW-1003">Cell membrane</keyword>
<dbReference type="SUPFAM" id="SSF141072">
    <property type="entry name" value="CalX-like"/>
    <property type="match status" value="2"/>
</dbReference>
<protein>
    <recommendedName>
        <fullName evidence="22">Calx-beta domain-containing protein</fullName>
    </recommendedName>
</protein>
<dbReference type="GO" id="GO:0005516">
    <property type="term" value="F:calmodulin binding"/>
    <property type="evidence" value="ECO:0007669"/>
    <property type="project" value="UniProtKB-KW"/>
</dbReference>
<feature type="transmembrane region" description="Helical" evidence="20">
    <location>
        <begin position="846"/>
        <end position="866"/>
    </location>
</feature>
<dbReference type="InterPro" id="IPR004836">
    <property type="entry name" value="Na_Ca_Ex"/>
</dbReference>
<feature type="signal peptide" evidence="21">
    <location>
        <begin position="1"/>
        <end position="35"/>
    </location>
</feature>
<evidence type="ECO:0000256" key="21">
    <source>
        <dbReference type="SAM" id="SignalP"/>
    </source>
</evidence>
<evidence type="ECO:0000256" key="16">
    <source>
        <dbReference type="ARBA" id="ARBA00023136"/>
    </source>
</evidence>
<name>A0AAE0S9J5_9BIVA</name>
<dbReference type="InterPro" id="IPR044880">
    <property type="entry name" value="NCX_ion-bd_dom_sf"/>
</dbReference>
<gene>
    <name evidence="23" type="ORF">CHS0354_042732</name>
</gene>
<evidence type="ECO:0000256" key="5">
    <source>
        <dbReference type="ARBA" id="ARBA00022475"/>
    </source>
</evidence>
<keyword evidence="3" id="KW-0813">Transport</keyword>
<evidence type="ECO:0000256" key="7">
    <source>
        <dbReference type="ARBA" id="ARBA00022692"/>
    </source>
</evidence>
<evidence type="ECO:0000256" key="18">
    <source>
        <dbReference type="ARBA" id="ARBA00023201"/>
    </source>
</evidence>
<dbReference type="Gene3D" id="2.60.40.2030">
    <property type="match status" value="2"/>
</dbReference>
<feature type="domain" description="Calx-beta" evidence="22">
    <location>
        <begin position="381"/>
        <end position="480"/>
    </location>
</feature>
<dbReference type="PRINTS" id="PR01259">
    <property type="entry name" value="NACAEXCHNGR"/>
</dbReference>
<reference evidence="23" key="3">
    <citation type="submission" date="2023-05" db="EMBL/GenBank/DDBJ databases">
        <authorList>
            <person name="Smith C.H."/>
        </authorList>
    </citation>
    <scope>NUCLEOTIDE SEQUENCE</scope>
    <source>
        <strain evidence="23">CHS0354</strain>
        <tissue evidence="23">Mantle</tissue>
    </source>
</reference>
<feature type="transmembrane region" description="Helical" evidence="20">
    <location>
        <begin position="814"/>
        <end position="834"/>
    </location>
</feature>
<keyword evidence="17" id="KW-0325">Glycoprotein</keyword>
<evidence type="ECO:0000256" key="2">
    <source>
        <dbReference type="ARBA" id="ARBA00007489"/>
    </source>
</evidence>
<comment type="similarity">
    <text evidence="2">Belongs to the Ca(2+):cation antiporter (CaCA) (TC 2.A.19) family. SLC8 subfamily.</text>
</comment>
<evidence type="ECO:0000256" key="15">
    <source>
        <dbReference type="ARBA" id="ARBA00023065"/>
    </source>
</evidence>
<dbReference type="InterPro" id="IPR032452">
    <property type="entry name" value="Na_Ca_Ex_C-exten"/>
</dbReference>
<dbReference type="PANTHER" id="PTHR11878:SF65">
    <property type="entry name" value="NA_CA-EXCHANGE PROTEIN, ISOFORM G"/>
    <property type="match status" value="1"/>
</dbReference>
<dbReference type="Gene3D" id="1.20.1420.30">
    <property type="entry name" value="NCX, central ion-binding region"/>
    <property type="match status" value="2"/>
</dbReference>
<feature type="transmembrane region" description="Helical" evidence="20">
    <location>
        <begin position="887"/>
        <end position="909"/>
    </location>
</feature>
<evidence type="ECO:0000256" key="10">
    <source>
        <dbReference type="ARBA" id="ARBA00022737"/>
    </source>
</evidence>
<feature type="transmembrane region" description="Helical" evidence="20">
    <location>
        <begin position="202"/>
        <end position="219"/>
    </location>
</feature>
<evidence type="ECO:0000313" key="23">
    <source>
        <dbReference type="EMBL" id="KAK3587772.1"/>
    </source>
</evidence>
<accession>A0AAE0S9J5</accession>
<organism evidence="23 24">
    <name type="scientific">Potamilus streckersoni</name>
    <dbReference type="NCBI Taxonomy" id="2493646"/>
    <lineage>
        <taxon>Eukaryota</taxon>
        <taxon>Metazoa</taxon>
        <taxon>Spiralia</taxon>
        <taxon>Lophotrochozoa</taxon>
        <taxon>Mollusca</taxon>
        <taxon>Bivalvia</taxon>
        <taxon>Autobranchia</taxon>
        <taxon>Heteroconchia</taxon>
        <taxon>Palaeoheterodonta</taxon>
        <taxon>Unionida</taxon>
        <taxon>Unionoidea</taxon>
        <taxon>Unionidae</taxon>
        <taxon>Ambleminae</taxon>
        <taxon>Lampsilini</taxon>
        <taxon>Potamilus</taxon>
    </lineage>
</organism>
<dbReference type="Pfam" id="PF16494">
    <property type="entry name" value="Na_Ca_ex_C"/>
    <property type="match status" value="1"/>
</dbReference>
<feature type="domain" description="Calx-beta" evidence="22">
    <location>
        <begin position="508"/>
        <end position="607"/>
    </location>
</feature>
<evidence type="ECO:0000256" key="13">
    <source>
        <dbReference type="ARBA" id="ARBA00022989"/>
    </source>
</evidence>
<evidence type="ECO:0000256" key="8">
    <source>
        <dbReference type="ARBA" id="ARBA00022723"/>
    </source>
</evidence>
<dbReference type="Pfam" id="PF03160">
    <property type="entry name" value="Calx-beta"/>
    <property type="match status" value="1"/>
</dbReference>
<dbReference type="Proteomes" id="UP001195483">
    <property type="component" value="Unassembled WGS sequence"/>
</dbReference>
<feature type="chain" id="PRO_5042161617" description="Calx-beta domain-containing protein" evidence="21">
    <location>
        <begin position="36"/>
        <end position="912"/>
    </location>
</feature>
<keyword evidence="16 20" id="KW-0472">Membrane</keyword>
<comment type="caution">
    <text evidence="23">The sequence shown here is derived from an EMBL/GenBank/DDBJ whole genome shotgun (WGS) entry which is preliminary data.</text>
</comment>
<dbReference type="InterPro" id="IPR038081">
    <property type="entry name" value="CalX-like_sf"/>
</dbReference>
<dbReference type="NCBIfam" id="TIGR00845">
    <property type="entry name" value="caca"/>
    <property type="match status" value="1"/>
</dbReference>
<dbReference type="FunFam" id="1.20.1420.30:FF:000003">
    <property type="entry name" value="sodium/calcium exchanger 1 isoform X1"/>
    <property type="match status" value="1"/>
</dbReference>
<evidence type="ECO:0000256" key="17">
    <source>
        <dbReference type="ARBA" id="ARBA00023180"/>
    </source>
</evidence>
<dbReference type="InterPro" id="IPR051171">
    <property type="entry name" value="CaCA"/>
</dbReference>
<dbReference type="GO" id="GO:0098703">
    <property type="term" value="P:calcium ion import across plasma membrane"/>
    <property type="evidence" value="ECO:0007669"/>
    <property type="project" value="TreeGrafter"/>
</dbReference>
<keyword evidence="6" id="KW-0109">Calcium transport</keyword>
<keyword evidence="13 20" id="KW-1133">Transmembrane helix</keyword>
<dbReference type="GO" id="GO:0005432">
    <property type="term" value="F:calcium:sodium antiporter activity"/>
    <property type="evidence" value="ECO:0007669"/>
    <property type="project" value="InterPro"/>
</dbReference>
<dbReference type="GO" id="GO:0046872">
    <property type="term" value="F:metal ion binding"/>
    <property type="evidence" value="ECO:0007669"/>
    <property type="project" value="UniProtKB-KW"/>
</dbReference>
<dbReference type="GO" id="GO:0098794">
    <property type="term" value="C:postsynapse"/>
    <property type="evidence" value="ECO:0007669"/>
    <property type="project" value="TreeGrafter"/>
</dbReference>
<dbReference type="SMART" id="SM00237">
    <property type="entry name" value="Calx_beta"/>
    <property type="match status" value="2"/>
</dbReference>
<keyword evidence="8" id="KW-0479">Metal-binding</keyword>
<keyword evidence="10" id="KW-0677">Repeat</keyword>
<evidence type="ECO:0000313" key="24">
    <source>
        <dbReference type="Proteomes" id="UP001195483"/>
    </source>
</evidence>
<dbReference type="GO" id="GO:0030424">
    <property type="term" value="C:axon"/>
    <property type="evidence" value="ECO:0007669"/>
    <property type="project" value="TreeGrafter"/>
</dbReference>
<keyword evidence="24" id="KW-1185">Reference proteome</keyword>
<dbReference type="InterPro" id="IPR003644">
    <property type="entry name" value="Calx_beta"/>
</dbReference>
<comment type="subcellular location">
    <subcellularLocation>
        <location evidence="1">Cell membrane</location>
        <topology evidence="1">Multi-pass membrane protein</topology>
    </subcellularLocation>
</comment>
<comment type="catalytic activity">
    <reaction evidence="19">
        <text>Ca(2+)(in) + 3 Na(+)(out) = Ca(2+)(out) + 3 Na(+)(in)</text>
        <dbReference type="Rhea" id="RHEA:69955"/>
        <dbReference type="ChEBI" id="CHEBI:29101"/>
        <dbReference type="ChEBI" id="CHEBI:29108"/>
    </reaction>
</comment>
<dbReference type="AlphaFoldDB" id="A0AAE0S9J5"/>
<keyword evidence="12" id="KW-0112">Calmodulin-binding</keyword>
<evidence type="ECO:0000256" key="4">
    <source>
        <dbReference type="ARBA" id="ARBA00022449"/>
    </source>
</evidence>
<proteinExistence type="inferred from homology"/>
<keyword evidence="15" id="KW-0406">Ion transport</keyword>
<evidence type="ECO:0000256" key="1">
    <source>
        <dbReference type="ARBA" id="ARBA00004651"/>
    </source>
</evidence>
<keyword evidence="18" id="KW-0739">Sodium transport</keyword>
<evidence type="ECO:0000256" key="3">
    <source>
        <dbReference type="ARBA" id="ARBA00022448"/>
    </source>
</evidence>
<evidence type="ECO:0000256" key="9">
    <source>
        <dbReference type="ARBA" id="ARBA00022729"/>
    </source>
</evidence>
<sequence length="912" mass="101007">MAKLSFYGLACNRLMLVTCTLVLLVVLDQAESVNAQNGTDTSTKVCSRDAEKCKNGIIIPIWLPAGNLSPGDKAARATVYFAAMMYMFLGVSIIADRFMAAIEVITSKEKEVVVKKPSGETTVVIVRIWNETVSNLTLMALGTSAPEILLSIIEICGNKFQGGDLGPSTIVGSAAFNLFVIIAVCVACVPNGEIRRLKHLRVFFITASWSIFAYVWLYFIMSVSSYGIIDVWEAVLTLFFFPLTVFTAYLADKKIFFNKFLSKKYRTSKHRGMVVAGEGDTEMGRASHVGDEVFFEGLDQEDPDIHEFEHHREEYMNILRELRKKHPSANMKALEKMAELEAINRGPKSRAFYRIQATRRITGGGNVITKSKIESRADPDVSEDQKDEDITSVFFDPGHYTVLENVGTFNLTVSREGGNLNKTLYVDYKTEDGTANAGSDYETAEGTLVFYSMETHKQFPITIIDDDIFEEDEHFYVRLSNIRIGDAEGLFESRESEDIAELVSPFVATVVILDDDHPGIFHFEQPEVCVSEAIGEVLVKVIRSSGARGIVHVPYYTSDGTAKADKDYKPQDGVLIFGNDETEQIIKIHIVDDEEYEKREVFYLNLGEPFLEQKGPRGSISLEQDSGGVTSGMDKEEKQLAEMGTPRLGNYIKTAIFIQESQEFKGVVDKLLKKANVSLVVGTSSWREQFVEAITVNPGDDEEESEEKLPSCSDYVMHFLTLLWKVLFAFVPPTDYWGGWACFIVSIIMIGVLTAFIGDLASSFGCTIGLKDAITAISFVALGTSVPDTFASKIAAVNDQYADSSIGNVTGSNAVNVFLGIGIAWTIAAVYHTATGGQFEVQPGMLAFSVTVYCIEAVFCIAVLLIRRHPFIGGELGGPKNYRILTSIFFTFLWIFYLVISSMVAYCYIPGF</sequence>
<dbReference type="EMBL" id="JAEAOA010002357">
    <property type="protein sequence ID" value="KAK3587772.1"/>
    <property type="molecule type" value="Genomic_DNA"/>
</dbReference>
<feature type="transmembrane region" description="Helical" evidence="20">
    <location>
        <begin position="170"/>
        <end position="190"/>
    </location>
</feature>
<dbReference type="Pfam" id="PF01699">
    <property type="entry name" value="Na_Ca_ex"/>
    <property type="match status" value="2"/>
</dbReference>
<dbReference type="GO" id="GO:0042383">
    <property type="term" value="C:sarcolemma"/>
    <property type="evidence" value="ECO:0007669"/>
    <property type="project" value="TreeGrafter"/>
</dbReference>
<evidence type="ECO:0000256" key="6">
    <source>
        <dbReference type="ARBA" id="ARBA00022568"/>
    </source>
</evidence>
<reference evidence="23" key="2">
    <citation type="journal article" date="2021" name="Genome Biol. Evol.">
        <title>Developing a high-quality reference genome for a parasitic bivalve with doubly uniparental inheritance (Bivalvia: Unionida).</title>
        <authorList>
            <person name="Smith C.H."/>
        </authorList>
    </citation>
    <scope>NUCLEOTIDE SEQUENCE</scope>
    <source>
        <strain evidence="23">CHS0354</strain>
        <tissue evidence="23">Mantle</tissue>
    </source>
</reference>
<feature type="transmembrane region" description="Helical" evidence="20">
    <location>
        <begin position="737"/>
        <end position="761"/>
    </location>
</feature>